<evidence type="ECO:0000313" key="1">
    <source>
        <dbReference type="EMBL" id="QYC11729.1"/>
    </source>
</evidence>
<sequence>MIVLALLTALQIAPEAADEVARWRECVTRHAAPGQPLRRMPAATVDAALEQCAPEQEAARRRIESELRHGENRRGRRQAAQEALRVTLEIRQEIRRSLIRQVRANDPGLGPNG</sequence>
<dbReference type="GeneID" id="94375039"/>
<dbReference type="Proteomes" id="UP000824334">
    <property type="component" value="Chromosome"/>
</dbReference>
<gene>
    <name evidence="1" type="ORF">KWG56_07170</name>
</gene>
<reference evidence="1 2" key="1">
    <citation type="submission" date="2021-07" db="EMBL/GenBank/DDBJ databases">
        <title>Isolation and characterization of bacteria from a gold mining with a capacity of golden bioaccumulation.</title>
        <authorList>
            <person name="Yang X.J."/>
        </authorList>
    </citation>
    <scope>NUCLEOTIDE SEQUENCE [LARGE SCALE GENOMIC DNA]</scope>
    <source>
        <strain evidence="1 2">Au29</strain>
    </source>
</reference>
<keyword evidence="2" id="KW-1185">Reference proteome</keyword>
<proteinExistence type="predicted"/>
<name>A0ABX8TQC2_9CAUL</name>
<accession>A0ABX8TQC2</accession>
<protein>
    <submittedName>
        <fullName evidence="1">Uncharacterized protein</fullName>
    </submittedName>
</protein>
<organism evidence="1 2">
    <name type="scientific">Brevundimonas nasdae</name>
    <dbReference type="NCBI Taxonomy" id="172043"/>
    <lineage>
        <taxon>Bacteria</taxon>
        <taxon>Pseudomonadati</taxon>
        <taxon>Pseudomonadota</taxon>
        <taxon>Alphaproteobacteria</taxon>
        <taxon>Caulobacterales</taxon>
        <taxon>Caulobacteraceae</taxon>
        <taxon>Brevundimonas</taxon>
    </lineage>
</organism>
<evidence type="ECO:0000313" key="2">
    <source>
        <dbReference type="Proteomes" id="UP000824334"/>
    </source>
</evidence>
<dbReference type="RefSeq" id="WP_219354258.1">
    <property type="nucleotide sequence ID" value="NZ_CP080034.1"/>
</dbReference>
<dbReference type="EMBL" id="CP080034">
    <property type="protein sequence ID" value="QYC11729.1"/>
    <property type="molecule type" value="Genomic_DNA"/>
</dbReference>